<evidence type="ECO:0000313" key="1">
    <source>
        <dbReference type="EMBL" id="MCZ0668258.1"/>
    </source>
</evidence>
<evidence type="ECO:0000313" key="2">
    <source>
        <dbReference type="Proteomes" id="UP001079535"/>
    </source>
</evidence>
<accession>A0A9Q4F0C0</accession>
<dbReference type="AlphaFoldDB" id="A0A9Q4F0C0"/>
<dbReference type="Proteomes" id="UP001079535">
    <property type="component" value="Unassembled WGS sequence"/>
</dbReference>
<reference evidence="1" key="1">
    <citation type="submission" date="2022-11" db="EMBL/GenBank/DDBJ databases">
        <title>Temperate bacteriophages infecting mucin-degrading bacterium Ruminococcus gnavus from the human gut.</title>
        <authorList>
            <person name="Buttimer C."/>
        </authorList>
    </citation>
    <scope>NUCLEOTIDE SEQUENCE</scope>
    <source>
        <strain evidence="1">CCUG 49994</strain>
    </source>
</reference>
<dbReference type="RefSeq" id="WP_268803659.1">
    <property type="nucleotide sequence ID" value="NZ_JAPRAY010000015.1"/>
</dbReference>
<name>A0A9Q4F0C0_MEDGN</name>
<proteinExistence type="predicted"/>
<sequence length="459" mass="51871">MIQYETIKQAMGVDVAVSQRMAQGIYRWSKMYINESPWLNDDVKGLNLPAAICSEMARLVTMESSINITGGSKAEMIKEGMQPFLNEISNYTEFACSTGGVVFKPYLSQKRIEIDVVRAGDFYPVEFNSAGEITAAIFPEFKRAGKNLYTRLEYHALQGDRYSIVNKAFISKKAMVKTDDIVNLGQEINLEEVPEWSDIAPYVEFQNADRMLFSYFKIPLANNTDIHSPLGVSIYARAVNQIRDADEQYGAVLWEYKSKETAIQAADEFFRKNRQGEVILPKGKERLYRAMGPNVMSKDGNPFFNAYSPEIRDESFFNGYNRIIQKVEFNCGLAYGTLSDPQVVDKTAEEIKASKQRSYATVKSIQNSLGNALENLVAAVEVWMSLGGIATEGKVEVSCSWDDSLVTDKKYETEQLRADFSIGVVGPVEYRMKRFGETEEQAIKMWKQASQFSLEDTME</sequence>
<organism evidence="1 2">
    <name type="scientific">Mediterraneibacter gnavus</name>
    <name type="common">Ruminococcus gnavus</name>
    <dbReference type="NCBI Taxonomy" id="33038"/>
    <lineage>
        <taxon>Bacteria</taxon>
        <taxon>Bacillati</taxon>
        <taxon>Bacillota</taxon>
        <taxon>Clostridia</taxon>
        <taxon>Lachnospirales</taxon>
        <taxon>Lachnospiraceae</taxon>
        <taxon>Mediterraneibacter</taxon>
    </lineage>
</organism>
<gene>
    <name evidence="1" type="ORF">OZZ17_12015</name>
</gene>
<protein>
    <submittedName>
        <fullName evidence="1">Phage capsid protein</fullName>
    </submittedName>
</protein>
<comment type="caution">
    <text evidence="1">The sequence shown here is derived from an EMBL/GenBank/DDBJ whole genome shotgun (WGS) entry which is preliminary data.</text>
</comment>
<dbReference type="EMBL" id="JAPRAY010000015">
    <property type="protein sequence ID" value="MCZ0668258.1"/>
    <property type="molecule type" value="Genomic_DNA"/>
</dbReference>